<protein>
    <submittedName>
        <fullName evidence="1">Uncharacterized protein</fullName>
    </submittedName>
</protein>
<proteinExistence type="predicted"/>
<evidence type="ECO:0000313" key="1">
    <source>
        <dbReference type="EMBL" id="SKB84084.1"/>
    </source>
</evidence>
<dbReference type="OrthoDB" id="706665at2"/>
<evidence type="ECO:0000313" key="2">
    <source>
        <dbReference type="Proteomes" id="UP000190150"/>
    </source>
</evidence>
<dbReference type="STRING" id="1513896.SAMN05660841_02625"/>
<accession>A0A1T5EJG1</accession>
<gene>
    <name evidence="1" type="ORF">SAMN05660841_02625</name>
</gene>
<name>A0A1T5EJG1_9SPHI</name>
<dbReference type="Proteomes" id="UP000190150">
    <property type="component" value="Unassembled WGS sequence"/>
</dbReference>
<dbReference type="EMBL" id="FUZF01000011">
    <property type="protein sequence ID" value="SKB84084.1"/>
    <property type="molecule type" value="Genomic_DNA"/>
</dbReference>
<organism evidence="1 2">
    <name type="scientific">Sphingobacterium nematocida</name>
    <dbReference type="NCBI Taxonomy" id="1513896"/>
    <lineage>
        <taxon>Bacteria</taxon>
        <taxon>Pseudomonadati</taxon>
        <taxon>Bacteroidota</taxon>
        <taxon>Sphingobacteriia</taxon>
        <taxon>Sphingobacteriales</taxon>
        <taxon>Sphingobacteriaceae</taxon>
        <taxon>Sphingobacterium</taxon>
    </lineage>
</organism>
<reference evidence="2" key="1">
    <citation type="submission" date="2017-02" db="EMBL/GenBank/DDBJ databases">
        <authorList>
            <person name="Varghese N."/>
            <person name="Submissions S."/>
        </authorList>
    </citation>
    <scope>NUCLEOTIDE SEQUENCE [LARGE SCALE GENOMIC DNA]</scope>
    <source>
        <strain evidence="2">DSM 24091</strain>
    </source>
</reference>
<dbReference type="AlphaFoldDB" id="A0A1T5EJG1"/>
<keyword evidence="2" id="KW-1185">Reference proteome</keyword>
<sequence length="191" mass="22572">MTNRELEIKLTTIYQTLFDLDMEENDERNKNWLNCFKPFTGAIPGKVFPFFLLVEEVDDSVEFIINTRSADLFRAKRDEVNNAADFIPQIKVKDNWESYEFDISTLLLTEYVDWLWQQAVDKLEMQIWGYGLYVPIKEHWNQFLNPFSYPNKLWIGKEMDSIILIQNESNLLKCLARDKATLDAAQKILES</sequence>
<dbReference type="RefSeq" id="WP_079643526.1">
    <property type="nucleotide sequence ID" value="NZ_FUZF01000011.1"/>
</dbReference>